<dbReference type="Proteomes" id="UP000053268">
    <property type="component" value="Unassembled WGS sequence"/>
</dbReference>
<evidence type="ECO:0000313" key="1">
    <source>
        <dbReference type="EMBL" id="KPJ05846.1"/>
    </source>
</evidence>
<dbReference type="Gene3D" id="2.30.29.30">
    <property type="entry name" value="Pleckstrin-homology domain (PH domain)/Phosphotyrosine-binding domain (PTB)"/>
    <property type="match status" value="1"/>
</dbReference>
<dbReference type="AlphaFoldDB" id="A0A0N1PFM5"/>
<dbReference type="GO" id="GO:0007528">
    <property type="term" value="P:neuromuscular junction development"/>
    <property type="evidence" value="ECO:0007669"/>
    <property type="project" value="TreeGrafter"/>
</dbReference>
<evidence type="ECO:0000313" key="2">
    <source>
        <dbReference type="Proteomes" id="UP000053268"/>
    </source>
</evidence>
<dbReference type="InterPro" id="IPR037746">
    <property type="entry name" value="Dok-7"/>
</dbReference>
<organism evidence="1 2">
    <name type="scientific">Papilio xuthus</name>
    <name type="common">Asian swallowtail butterfly</name>
    <dbReference type="NCBI Taxonomy" id="66420"/>
    <lineage>
        <taxon>Eukaryota</taxon>
        <taxon>Metazoa</taxon>
        <taxon>Ecdysozoa</taxon>
        <taxon>Arthropoda</taxon>
        <taxon>Hexapoda</taxon>
        <taxon>Insecta</taxon>
        <taxon>Pterygota</taxon>
        <taxon>Neoptera</taxon>
        <taxon>Endopterygota</taxon>
        <taxon>Lepidoptera</taxon>
        <taxon>Glossata</taxon>
        <taxon>Ditrysia</taxon>
        <taxon>Papilionoidea</taxon>
        <taxon>Papilionidae</taxon>
        <taxon>Papilioninae</taxon>
        <taxon>Papilio</taxon>
    </lineage>
</organism>
<name>A0A0N1PFM5_PAPXU</name>
<dbReference type="InterPro" id="IPR011993">
    <property type="entry name" value="PH-like_dom_sf"/>
</dbReference>
<keyword evidence="2" id="KW-1185">Reference proteome</keyword>
<sequence>MEDRDNDMLNAEILVSGTHYCVHLQLYKDQKERQRNGQTKASLSLQQYLGFEAGFTLDKESNTLAILCEDVVPVLAFDTREILIQWRVKVQHNLGSSKEFAAVIVSAPSGSGARAGPARLHACGPRLALAIARPPEVIALWDVKLLR</sequence>
<dbReference type="GO" id="GO:0019901">
    <property type="term" value="F:protein kinase binding"/>
    <property type="evidence" value="ECO:0007669"/>
    <property type="project" value="InterPro"/>
</dbReference>
<dbReference type="STRING" id="66420.A0A0N1PFM5"/>
<dbReference type="PANTHER" id="PTHR21636">
    <property type="entry name" value="PROTEIN DOK-7"/>
    <property type="match status" value="1"/>
</dbReference>
<reference evidence="1 2" key="1">
    <citation type="journal article" date="2015" name="Nat. Commun.">
        <title>Outbred genome sequencing and CRISPR/Cas9 gene editing in butterflies.</title>
        <authorList>
            <person name="Li X."/>
            <person name="Fan D."/>
            <person name="Zhang W."/>
            <person name="Liu G."/>
            <person name="Zhang L."/>
            <person name="Zhao L."/>
            <person name="Fang X."/>
            <person name="Chen L."/>
            <person name="Dong Y."/>
            <person name="Chen Y."/>
            <person name="Ding Y."/>
            <person name="Zhao R."/>
            <person name="Feng M."/>
            <person name="Zhu Y."/>
            <person name="Feng Y."/>
            <person name="Jiang X."/>
            <person name="Zhu D."/>
            <person name="Xiang H."/>
            <person name="Feng X."/>
            <person name="Li S."/>
            <person name="Wang J."/>
            <person name="Zhang G."/>
            <person name="Kronforst M.R."/>
            <person name="Wang W."/>
        </authorList>
    </citation>
    <scope>NUCLEOTIDE SEQUENCE [LARGE SCALE GENOMIC DNA]</scope>
    <source>
        <strain evidence="1">Ya'a_city_454_Px</strain>
        <tissue evidence="1">Whole body</tissue>
    </source>
</reference>
<protein>
    <submittedName>
        <fullName evidence="1">Protein Dok-7</fullName>
    </submittedName>
</protein>
<dbReference type="PANTHER" id="PTHR21636:SF2">
    <property type="entry name" value="PROTEIN DOK-7"/>
    <property type="match status" value="1"/>
</dbReference>
<gene>
    <name evidence="1" type="ORF">RR46_00518</name>
</gene>
<accession>A0A0N1PFM5</accession>
<dbReference type="EMBL" id="KQ458520">
    <property type="protein sequence ID" value="KPJ05846.1"/>
    <property type="molecule type" value="Genomic_DNA"/>
</dbReference>
<proteinExistence type="predicted"/>